<name>A0A415E6H4_9FIRM</name>
<dbReference type="RefSeq" id="WP_118333366.1">
    <property type="nucleotide sequence ID" value="NZ_AP025567.1"/>
</dbReference>
<organism evidence="3 4">
    <name type="scientific">Emergencia timonensis</name>
    <dbReference type="NCBI Taxonomy" id="1776384"/>
    <lineage>
        <taxon>Bacteria</taxon>
        <taxon>Bacillati</taxon>
        <taxon>Bacillota</taxon>
        <taxon>Clostridia</taxon>
        <taxon>Peptostreptococcales</taxon>
        <taxon>Anaerovoracaceae</taxon>
        <taxon>Emergencia</taxon>
    </lineage>
</organism>
<reference evidence="3 4" key="1">
    <citation type="submission" date="2018-08" db="EMBL/GenBank/DDBJ databases">
        <title>A genome reference for cultivated species of the human gut microbiota.</title>
        <authorList>
            <person name="Zou Y."/>
            <person name="Xue W."/>
            <person name="Luo G."/>
        </authorList>
    </citation>
    <scope>NUCLEOTIDE SEQUENCE [LARGE SCALE GENOMIC DNA]</scope>
    <source>
        <strain evidence="3 4">AM07-24</strain>
    </source>
</reference>
<feature type="transmembrane region" description="Helical" evidence="1">
    <location>
        <begin position="162"/>
        <end position="180"/>
    </location>
</feature>
<keyword evidence="1" id="KW-1133">Transmembrane helix</keyword>
<dbReference type="STRING" id="1776384.GCA_900086585_02571"/>
<proteinExistence type="predicted"/>
<protein>
    <submittedName>
        <fullName evidence="3">DUF1648 domain-containing protein</fullName>
    </submittedName>
</protein>
<dbReference type="OrthoDB" id="9808690at2"/>
<sequence length="213" mass="23734">MKDYKKTLIISSLICLLPLVISFAVYNKLPDQIAIHWDDAGNPDNYAAKWVAAFGMPLLLLAIHLIGMVTILHDPKKSNQSAAMRLLSFWLVPVLSVIVVPVTLLIGMGKDIPISTVVTMIVGIVFVVSGNYLPKSRQNYTIGIKLPWTLADVDNWNKTHRLAGALWIAAGIFVLVRPFLPIRTGLWFFFVLAVMVCLPALYSFILYVKKGNR</sequence>
<dbReference type="AlphaFoldDB" id="A0A415E6H4"/>
<evidence type="ECO:0000313" key="4">
    <source>
        <dbReference type="Proteomes" id="UP000284841"/>
    </source>
</evidence>
<keyword evidence="4" id="KW-1185">Reference proteome</keyword>
<evidence type="ECO:0000259" key="2">
    <source>
        <dbReference type="Pfam" id="PF07853"/>
    </source>
</evidence>
<dbReference type="GO" id="GO:0009636">
    <property type="term" value="P:response to toxic substance"/>
    <property type="evidence" value="ECO:0007669"/>
    <property type="project" value="TreeGrafter"/>
</dbReference>
<keyword evidence="1" id="KW-0812">Transmembrane</keyword>
<dbReference type="InterPro" id="IPR026272">
    <property type="entry name" value="SdpI"/>
</dbReference>
<evidence type="ECO:0000256" key="1">
    <source>
        <dbReference type="SAM" id="Phobius"/>
    </source>
</evidence>
<dbReference type="PANTHER" id="PTHR37810">
    <property type="entry name" value="IMMUNITY PROTEIN SDPI"/>
    <property type="match status" value="1"/>
</dbReference>
<evidence type="ECO:0000313" key="3">
    <source>
        <dbReference type="EMBL" id="RHJ89270.1"/>
    </source>
</evidence>
<feature type="transmembrane region" description="Helical" evidence="1">
    <location>
        <begin position="112"/>
        <end position="133"/>
    </location>
</feature>
<gene>
    <name evidence="3" type="ORF">DW099_01465</name>
</gene>
<dbReference type="InterPro" id="IPR012867">
    <property type="entry name" value="DUF1648"/>
</dbReference>
<dbReference type="Pfam" id="PF13630">
    <property type="entry name" value="SdpI"/>
    <property type="match status" value="1"/>
</dbReference>
<dbReference type="PIRSF" id="PIRSF038959">
    <property type="entry name" value="SdpI"/>
    <property type="match status" value="1"/>
</dbReference>
<feature type="domain" description="DUF1648" evidence="2">
    <location>
        <begin position="13"/>
        <end position="60"/>
    </location>
</feature>
<feature type="transmembrane region" description="Helical" evidence="1">
    <location>
        <begin position="7"/>
        <end position="26"/>
    </location>
</feature>
<keyword evidence="1" id="KW-0472">Membrane</keyword>
<feature type="transmembrane region" description="Helical" evidence="1">
    <location>
        <begin position="84"/>
        <end position="106"/>
    </location>
</feature>
<feature type="transmembrane region" description="Helical" evidence="1">
    <location>
        <begin position="46"/>
        <end position="72"/>
    </location>
</feature>
<comment type="caution">
    <text evidence="3">The sequence shown here is derived from an EMBL/GenBank/DDBJ whole genome shotgun (WGS) entry which is preliminary data.</text>
</comment>
<dbReference type="PANTHER" id="PTHR37810:SF5">
    <property type="entry name" value="IMMUNITY PROTEIN SDPI"/>
    <property type="match status" value="1"/>
</dbReference>
<dbReference type="Pfam" id="PF07853">
    <property type="entry name" value="DUF1648"/>
    <property type="match status" value="1"/>
</dbReference>
<dbReference type="InterPro" id="IPR025962">
    <property type="entry name" value="SdpI/YhfL"/>
</dbReference>
<feature type="transmembrane region" description="Helical" evidence="1">
    <location>
        <begin position="186"/>
        <end position="208"/>
    </location>
</feature>
<dbReference type="EMBL" id="QRMS01000001">
    <property type="protein sequence ID" value="RHJ89270.1"/>
    <property type="molecule type" value="Genomic_DNA"/>
</dbReference>
<dbReference type="Proteomes" id="UP000284841">
    <property type="component" value="Unassembled WGS sequence"/>
</dbReference>
<accession>A0A415E6H4</accession>